<dbReference type="AlphaFoldDB" id="A0A6C0LZZ5"/>
<name>A0A6C0LZZ5_9ZZZZ</name>
<dbReference type="GO" id="GO:0046782">
    <property type="term" value="P:regulation of viral transcription"/>
    <property type="evidence" value="ECO:0007669"/>
    <property type="project" value="InterPro"/>
</dbReference>
<dbReference type="Pfam" id="PF04947">
    <property type="entry name" value="Pox_VLTF3"/>
    <property type="match status" value="1"/>
</dbReference>
<protein>
    <recommendedName>
        <fullName evidence="2">Viral late gene transcription factor 3 zinc ribbon domain-containing protein</fullName>
    </recommendedName>
</protein>
<sequence>MCDFFAPYKHHITGEATHTPTPEGLQADVSFAHPREISFVDTVPLDRAHLRSKHQQLQYDKRRKEDDIYTIDRDIRRVIKEGEERLVGIRKRKKQLEWICTNSQNAVEVKEARQKIFDLSKEMSKIETTNIAEYESQTKELMTRYDRILTQPIVQSFVASVSEPSTSTSVADVSREKLLIFRDFVGIARNYIKLDTGIHRSLGMACPACNRTNFEYRDDAIVCKTCSIEVEIVDDTSSYRDATRVNLTNRFSYSRNGHFSEAIARFQAKQNRTIPDEIFLSLTSHFKRCGLTNETATLEHIYIFLGEDGYTNYYDDLRLIYHKQTGKPPMDISHLESQLMDDHEKLNKVLPDVLESLNTQRLTALNVDYELIKHLEHRGFEFTTQERVHIFKTRKTAMDHDEICGRCFRILGWDFKPTV</sequence>
<dbReference type="EMBL" id="MN740610">
    <property type="protein sequence ID" value="QHU35618.1"/>
    <property type="molecule type" value="Genomic_DNA"/>
</dbReference>
<dbReference type="InterPro" id="IPR007031">
    <property type="entry name" value="Poxvirus_VLTF3"/>
</dbReference>
<evidence type="ECO:0008006" key="2">
    <source>
        <dbReference type="Google" id="ProtNLM"/>
    </source>
</evidence>
<accession>A0A6C0LZZ5</accession>
<reference evidence="1" key="1">
    <citation type="journal article" date="2020" name="Nature">
        <title>Giant virus diversity and host interactions through global metagenomics.</title>
        <authorList>
            <person name="Schulz F."/>
            <person name="Roux S."/>
            <person name="Paez-Espino D."/>
            <person name="Jungbluth S."/>
            <person name="Walsh D.A."/>
            <person name="Denef V.J."/>
            <person name="McMahon K.D."/>
            <person name="Konstantinidis K.T."/>
            <person name="Eloe-Fadrosh E.A."/>
            <person name="Kyrpides N.C."/>
            <person name="Woyke T."/>
        </authorList>
    </citation>
    <scope>NUCLEOTIDE SEQUENCE</scope>
    <source>
        <strain evidence="1">GVMAG-S-1029409-49</strain>
    </source>
</reference>
<evidence type="ECO:0000313" key="1">
    <source>
        <dbReference type="EMBL" id="QHU35618.1"/>
    </source>
</evidence>
<proteinExistence type="predicted"/>
<organism evidence="1">
    <name type="scientific">viral metagenome</name>
    <dbReference type="NCBI Taxonomy" id="1070528"/>
    <lineage>
        <taxon>unclassified sequences</taxon>
        <taxon>metagenomes</taxon>
        <taxon>organismal metagenomes</taxon>
    </lineage>
</organism>